<name>A0A8T0GZ69_CERPU</name>
<comment type="caution">
    <text evidence="4">The sequence shown here is derived from an EMBL/GenBank/DDBJ whole genome shotgun (WGS) entry which is preliminary data.</text>
</comment>
<dbReference type="Gene3D" id="3.60.10.10">
    <property type="entry name" value="Endonuclease/exonuclease/phosphatase"/>
    <property type="match status" value="1"/>
</dbReference>
<dbReference type="Pfam" id="PF22669">
    <property type="entry name" value="Exo_endo_phos2"/>
    <property type="match status" value="1"/>
</dbReference>
<dbReference type="GO" id="GO:0043813">
    <property type="term" value="F:phosphatidylinositol-3,5-bisphosphate 5-phosphatase activity"/>
    <property type="evidence" value="ECO:0007669"/>
    <property type="project" value="TreeGrafter"/>
</dbReference>
<dbReference type="GO" id="GO:0004439">
    <property type="term" value="F:phosphatidylinositol-4,5-bisphosphate 5-phosphatase activity"/>
    <property type="evidence" value="ECO:0007669"/>
    <property type="project" value="TreeGrafter"/>
</dbReference>
<accession>A0A8T0GZ69</accession>
<feature type="compositionally biased region" description="Basic and acidic residues" evidence="2">
    <location>
        <begin position="125"/>
        <end position="137"/>
    </location>
</feature>
<keyword evidence="5" id="KW-1185">Reference proteome</keyword>
<dbReference type="EMBL" id="CM026429">
    <property type="protein sequence ID" value="KAG0564163.1"/>
    <property type="molecule type" value="Genomic_DNA"/>
</dbReference>
<dbReference type="PANTHER" id="PTHR11200">
    <property type="entry name" value="INOSITOL 5-PHOSPHATASE"/>
    <property type="match status" value="1"/>
</dbReference>
<feature type="domain" description="Inositol polyphosphate-related phosphatase" evidence="3">
    <location>
        <begin position="143"/>
        <end position="448"/>
    </location>
</feature>
<dbReference type="GO" id="GO:0046856">
    <property type="term" value="P:phosphatidylinositol dephosphorylation"/>
    <property type="evidence" value="ECO:0007669"/>
    <property type="project" value="InterPro"/>
</dbReference>
<feature type="region of interest" description="Disordered" evidence="2">
    <location>
        <begin position="102"/>
        <end position="137"/>
    </location>
</feature>
<reference evidence="4" key="1">
    <citation type="submission" date="2020-06" db="EMBL/GenBank/DDBJ databases">
        <title>WGS assembly of Ceratodon purpureus strain R40.</title>
        <authorList>
            <person name="Carey S.B."/>
            <person name="Jenkins J."/>
            <person name="Shu S."/>
            <person name="Lovell J.T."/>
            <person name="Sreedasyam A."/>
            <person name="Maumus F."/>
            <person name="Tiley G.P."/>
            <person name="Fernandez-Pozo N."/>
            <person name="Barry K."/>
            <person name="Chen C."/>
            <person name="Wang M."/>
            <person name="Lipzen A."/>
            <person name="Daum C."/>
            <person name="Saski C.A."/>
            <person name="Payton A.C."/>
            <person name="Mcbreen J.C."/>
            <person name="Conrad R.E."/>
            <person name="Kollar L.M."/>
            <person name="Olsson S."/>
            <person name="Huttunen S."/>
            <person name="Landis J.B."/>
            <person name="Wickett N.J."/>
            <person name="Johnson M.G."/>
            <person name="Rensing S.A."/>
            <person name="Grimwood J."/>
            <person name="Schmutz J."/>
            <person name="Mcdaniel S.F."/>
        </authorList>
    </citation>
    <scope>NUCLEOTIDE SEQUENCE</scope>
    <source>
        <strain evidence="4">R40</strain>
    </source>
</reference>
<evidence type="ECO:0000313" key="5">
    <source>
        <dbReference type="Proteomes" id="UP000822688"/>
    </source>
</evidence>
<sequence>MGNCVGRADDYVLPHNRHKWIAKCGQQVARGLLDCENSNLMAFNRKYAATDAALNCHKSLYGRCFDPCFPLPSEMKLIDPKIVRELAAERKSAKGAAVAPDIDPEAPIAGKGREAKQSGVKPVRAAREKPTACKHETPGSTPADLNVYVVTWNMNSKVPTSNFADLFDVSGDSYDFFVVGFQEAPNFDAKSSISEVLGNKYCLVESSVLLSLQLFIFVKRSLKPSISGVKVDKVWEARLSGVMGTQKGAAAVRLVFADKSLLFITSHLAAHESNVKSRNSQCAHICQSVFSRSTSAYSCFQPSMKVDDMNSRDPGVSSNMVEESDVVVWLGDLNYRIELPRSLVLNSIKQGRLQELHAKDQLSTALRKNQAFKGFQEGPLLFPPTFKYDVGTDNYDTSVKERVPSWTDRILYKTKRVKAELRSYDVISSVKSSDHRPVKAHITLKNLL</sequence>
<dbReference type="InterPro" id="IPR000300">
    <property type="entry name" value="IPPc"/>
</dbReference>
<dbReference type="EMBL" id="CM026429">
    <property type="protein sequence ID" value="KAG0564165.1"/>
    <property type="molecule type" value="Genomic_DNA"/>
</dbReference>
<evidence type="ECO:0000313" key="4">
    <source>
        <dbReference type="EMBL" id="KAG0564163.1"/>
    </source>
</evidence>
<dbReference type="GO" id="GO:0005886">
    <property type="term" value="C:plasma membrane"/>
    <property type="evidence" value="ECO:0007669"/>
    <property type="project" value="TreeGrafter"/>
</dbReference>
<dbReference type="Proteomes" id="UP000822688">
    <property type="component" value="Chromosome 8"/>
</dbReference>
<gene>
    <name evidence="4" type="ORF">KC19_8G088700</name>
</gene>
<protein>
    <recommendedName>
        <fullName evidence="3">Inositol polyphosphate-related phosphatase domain-containing protein</fullName>
    </recommendedName>
</protein>
<evidence type="ECO:0000259" key="3">
    <source>
        <dbReference type="SMART" id="SM00128"/>
    </source>
</evidence>
<dbReference type="GO" id="GO:0034485">
    <property type="term" value="F:phosphatidylinositol-3,4,5-trisphosphate 5-phosphatase activity"/>
    <property type="evidence" value="ECO:0007669"/>
    <property type="project" value="TreeGrafter"/>
</dbReference>
<dbReference type="InterPro" id="IPR046985">
    <property type="entry name" value="IP5"/>
</dbReference>
<evidence type="ECO:0000256" key="1">
    <source>
        <dbReference type="ARBA" id="ARBA00010768"/>
    </source>
</evidence>
<dbReference type="AlphaFoldDB" id="A0A8T0GZ69"/>
<dbReference type="EMBL" id="CM026429">
    <property type="protein sequence ID" value="KAG0564164.1"/>
    <property type="molecule type" value="Genomic_DNA"/>
</dbReference>
<comment type="similarity">
    <text evidence="1">Belongs to the inositol polyphosphate 5-phosphatase family.</text>
</comment>
<evidence type="ECO:0000256" key="2">
    <source>
        <dbReference type="SAM" id="MobiDB-lite"/>
    </source>
</evidence>
<dbReference type="InterPro" id="IPR036691">
    <property type="entry name" value="Endo/exonu/phosph_ase_sf"/>
</dbReference>
<dbReference type="PANTHER" id="PTHR11200:SF275">
    <property type="entry name" value="LD06095P"/>
    <property type="match status" value="1"/>
</dbReference>
<dbReference type="SUPFAM" id="SSF56219">
    <property type="entry name" value="DNase I-like"/>
    <property type="match status" value="1"/>
</dbReference>
<dbReference type="SMART" id="SM00128">
    <property type="entry name" value="IPPc"/>
    <property type="match status" value="1"/>
</dbReference>
<proteinExistence type="inferred from homology"/>
<organism evidence="4 5">
    <name type="scientific">Ceratodon purpureus</name>
    <name type="common">Fire moss</name>
    <name type="synonym">Dicranum purpureum</name>
    <dbReference type="NCBI Taxonomy" id="3225"/>
    <lineage>
        <taxon>Eukaryota</taxon>
        <taxon>Viridiplantae</taxon>
        <taxon>Streptophyta</taxon>
        <taxon>Embryophyta</taxon>
        <taxon>Bryophyta</taxon>
        <taxon>Bryophytina</taxon>
        <taxon>Bryopsida</taxon>
        <taxon>Dicranidae</taxon>
        <taxon>Pseudoditrichales</taxon>
        <taxon>Ditrichaceae</taxon>
        <taxon>Ceratodon</taxon>
    </lineage>
</organism>